<evidence type="ECO:0000256" key="1">
    <source>
        <dbReference type="SAM" id="MobiDB-lite"/>
    </source>
</evidence>
<evidence type="ECO:0000313" key="2">
    <source>
        <dbReference type="EMBL" id="KPI98786.1"/>
    </source>
</evidence>
<accession>A0A194PZN7</accession>
<feature type="compositionally biased region" description="Polar residues" evidence="1">
    <location>
        <begin position="58"/>
        <end position="70"/>
    </location>
</feature>
<name>A0A194PZN7_PAPXU</name>
<keyword evidence="3" id="KW-1185">Reference proteome</keyword>
<dbReference type="EMBL" id="KQ459582">
    <property type="protein sequence ID" value="KPI98786.1"/>
    <property type="molecule type" value="Genomic_DNA"/>
</dbReference>
<organism evidence="2 3">
    <name type="scientific">Papilio xuthus</name>
    <name type="common">Asian swallowtail butterfly</name>
    <dbReference type="NCBI Taxonomy" id="66420"/>
    <lineage>
        <taxon>Eukaryota</taxon>
        <taxon>Metazoa</taxon>
        <taxon>Ecdysozoa</taxon>
        <taxon>Arthropoda</taxon>
        <taxon>Hexapoda</taxon>
        <taxon>Insecta</taxon>
        <taxon>Pterygota</taxon>
        <taxon>Neoptera</taxon>
        <taxon>Endopterygota</taxon>
        <taxon>Lepidoptera</taxon>
        <taxon>Glossata</taxon>
        <taxon>Ditrysia</taxon>
        <taxon>Papilionoidea</taxon>
        <taxon>Papilionidae</taxon>
        <taxon>Papilioninae</taxon>
        <taxon>Papilio</taxon>
    </lineage>
</organism>
<dbReference type="AlphaFoldDB" id="A0A194PZN7"/>
<proteinExistence type="predicted"/>
<protein>
    <submittedName>
        <fullName evidence="2">Uncharacterized protein</fullName>
    </submittedName>
</protein>
<evidence type="ECO:0000313" key="3">
    <source>
        <dbReference type="Proteomes" id="UP000053268"/>
    </source>
</evidence>
<sequence>MAAKGKAERWMDCMKENGKELMYERCMDKVIHWYHCLWVCTTKVYANRVKDSEEKSLHQTPSQGKNSSLILNRFQK</sequence>
<reference evidence="2 3" key="1">
    <citation type="journal article" date="2015" name="Nat. Commun.">
        <title>Outbred genome sequencing and CRISPR/Cas9 gene editing in butterflies.</title>
        <authorList>
            <person name="Li X."/>
            <person name="Fan D."/>
            <person name="Zhang W."/>
            <person name="Liu G."/>
            <person name="Zhang L."/>
            <person name="Zhao L."/>
            <person name="Fang X."/>
            <person name="Chen L."/>
            <person name="Dong Y."/>
            <person name="Chen Y."/>
            <person name="Ding Y."/>
            <person name="Zhao R."/>
            <person name="Feng M."/>
            <person name="Zhu Y."/>
            <person name="Feng Y."/>
            <person name="Jiang X."/>
            <person name="Zhu D."/>
            <person name="Xiang H."/>
            <person name="Feng X."/>
            <person name="Li S."/>
            <person name="Wang J."/>
            <person name="Zhang G."/>
            <person name="Kronforst M.R."/>
            <person name="Wang W."/>
        </authorList>
    </citation>
    <scope>NUCLEOTIDE SEQUENCE [LARGE SCALE GENOMIC DNA]</scope>
    <source>
        <strain evidence="2">Ya'a_city_454_Px</strain>
        <tissue evidence="2">Whole body</tissue>
    </source>
</reference>
<dbReference type="Proteomes" id="UP000053268">
    <property type="component" value="Unassembled WGS sequence"/>
</dbReference>
<gene>
    <name evidence="2" type="ORF">RR46_10104</name>
</gene>
<feature type="region of interest" description="Disordered" evidence="1">
    <location>
        <begin position="53"/>
        <end position="76"/>
    </location>
</feature>